<dbReference type="PROSITE" id="PS51419">
    <property type="entry name" value="RAB"/>
    <property type="match status" value="1"/>
</dbReference>
<proteinExistence type="inferred from homology"/>
<dbReference type="PANTHER" id="PTHR47979">
    <property type="entry name" value="DRAB11-RELATED"/>
    <property type="match status" value="1"/>
</dbReference>
<dbReference type="PRINTS" id="PR00449">
    <property type="entry name" value="RASTRNSFRMNG"/>
</dbReference>
<dbReference type="SMART" id="SM00173">
    <property type="entry name" value="RAS"/>
    <property type="match status" value="1"/>
</dbReference>
<dbReference type="InterPro" id="IPR027417">
    <property type="entry name" value="P-loop_NTPase"/>
</dbReference>
<keyword evidence="3" id="KW-1185">Reference proteome</keyword>
<reference evidence="2" key="1">
    <citation type="submission" date="2021-09" db="EMBL/GenBank/DDBJ databases">
        <authorList>
            <consortium name="AG Swart"/>
            <person name="Singh M."/>
            <person name="Singh A."/>
            <person name="Seah K."/>
            <person name="Emmerich C."/>
        </authorList>
    </citation>
    <scope>NUCLEOTIDE SEQUENCE</scope>
    <source>
        <strain evidence="2">ATCC30299</strain>
    </source>
</reference>
<dbReference type="NCBIfam" id="TIGR00231">
    <property type="entry name" value="small_GTP"/>
    <property type="match status" value="1"/>
</dbReference>
<dbReference type="InterPro" id="IPR001806">
    <property type="entry name" value="Small_GTPase"/>
</dbReference>
<dbReference type="GO" id="GO:0005525">
    <property type="term" value="F:GTP binding"/>
    <property type="evidence" value="ECO:0007669"/>
    <property type="project" value="InterPro"/>
</dbReference>
<evidence type="ECO:0000256" key="1">
    <source>
        <dbReference type="ARBA" id="ARBA00006270"/>
    </source>
</evidence>
<dbReference type="CDD" id="cd00154">
    <property type="entry name" value="Rab"/>
    <property type="match status" value="1"/>
</dbReference>
<dbReference type="SMART" id="SM00174">
    <property type="entry name" value="RHO"/>
    <property type="match status" value="1"/>
</dbReference>
<dbReference type="Gene3D" id="3.40.50.300">
    <property type="entry name" value="P-loop containing nucleotide triphosphate hydrolases"/>
    <property type="match status" value="1"/>
</dbReference>
<dbReference type="Pfam" id="PF00071">
    <property type="entry name" value="Ras"/>
    <property type="match status" value="1"/>
</dbReference>
<dbReference type="InterPro" id="IPR050209">
    <property type="entry name" value="Rab_GTPases_membrane_traffic"/>
</dbReference>
<sequence length="190" mass="22211">MPERTFKCLIIGDSQTGKSSLYLRYFQQKFQEEYKHTSGVDFSIRFFNKNDEMMRMQIFDTAGQEMFRNYIRSYYNKTAAAIFVYDVTRRETFENLNNWIAEVRETALSSLASVLVGNKADLEREREALFEEGQKFANDCGMIFLETSAKIGLNVDRLFNFLAVELSASIKIERRMAEKENETEEIMGNE</sequence>
<dbReference type="FunFam" id="3.40.50.300:FF:000808">
    <property type="entry name" value="Small GTP-binding protein, putative"/>
    <property type="match status" value="1"/>
</dbReference>
<organism evidence="2 3">
    <name type="scientific">Blepharisma stoltei</name>
    <dbReference type="NCBI Taxonomy" id="1481888"/>
    <lineage>
        <taxon>Eukaryota</taxon>
        <taxon>Sar</taxon>
        <taxon>Alveolata</taxon>
        <taxon>Ciliophora</taxon>
        <taxon>Postciliodesmatophora</taxon>
        <taxon>Heterotrichea</taxon>
        <taxon>Heterotrichida</taxon>
        <taxon>Blepharismidae</taxon>
        <taxon>Blepharisma</taxon>
    </lineage>
</organism>
<comment type="similarity">
    <text evidence="1">Belongs to the small GTPase superfamily. Rab family.</text>
</comment>
<accession>A0AAU9JV30</accession>
<dbReference type="PROSITE" id="PS51421">
    <property type="entry name" value="RAS"/>
    <property type="match status" value="1"/>
</dbReference>
<dbReference type="InterPro" id="IPR005225">
    <property type="entry name" value="Small_GTP-bd"/>
</dbReference>
<dbReference type="AlphaFoldDB" id="A0AAU9JV30"/>
<evidence type="ECO:0000313" key="2">
    <source>
        <dbReference type="EMBL" id="CAG9329450.1"/>
    </source>
</evidence>
<gene>
    <name evidence="2" type="ORF">BSTOLATCC_MIC48270</name>
</gene>
<dbReference type="SUPFAM" id="SSF52540">
    <property type="entry name" value="P-loop containing nucleoside triphosphate hydrolases"/>
    <property type="match status" value="1"/>
</dbReference>
<name>A0AAU9JV30_9CILI</name>
<comment type="caution">
    <text evidence="2">The sequence shown here is derived from an EMBL/GenBank/DDBJ whole genome shotgun (WGS) entry which is preliminary data.</text>
</comment>
<protein>
    <submittedName>
        <fullName evidence="2">Uncharacterized protein</fullName>
    </submittedName>
</protein>
<dbReference type="SMART" id="SM00176">
    <property type="entry name" value="RAN"/>
    <property type="match status" value="1"/>
</dbReference>
<dbReference type="GO" id="GO:0003924">
    <property type="term" value="F:GTPase activity"/>
    <property type="evidence" value="ECO:0007669"/>
    <property type="project" value="InterPro"/>
</dbReference>
<dbReference type="EMBL" id="CAJZBQ010000047">
    <property type="protein sequence ID" value="CAG9329450.1"/>
    <property type="molecule type" value="Genomic_DNA"/>
</dbReference>
<dbReference type="Proteomes" id="UP001162131">
    <property type="component" value="Unassembled WGS sequence"/>
</dbReference>
<dbReference type="SMART" id="SM00175">
    <property type="entry name" value="RAB"/>
    <property type="match status" value="1"/>
</dbReference>
<evidence type="ECO:0000313" key="3">
    <source>
        <dbReference type="Proteomes" id="UP001162131"/>
    </source>
</evidence>